<gene>
    <name evidence="2" type="ORF">OTU49_014494</name>
</gene>
<name>A0AAW0VP68_CHEQU</name>
<evidence type="ECO:0000313" key="3">
    <source>
        <dbReference type="Proteomes" id="UP001445076"/>
    </source>
</evidence>
<feature type="compositionally biased region" description="Low complexity" evidence="1">
    <location>
        <begin position="73"/>
        <end position="94"/>
    </location>
</feature>
<proteinExistence type="predicted"/>
<dbReference type="AlphaFoldDB" id="A0AAW0VP68"/>
<dbReference type="Proteomes" id="UP001445076">
    <property type="component" value="Unassembled WGS sequence"/>
</dbReference>
<comment type="caution">
    <text evidence="2">The sequence shown here is derived from an EMBL/GenBank/DDBJ whole genome shotgun (WGS) entry which is preliminary data.</text>
</comment>
<keyword evidence="3" id="KW-1185">Reference proteome</keyword>
<organism evidence="2 3">
    <name type="scientific">Cherax quadricarinatus</name>
    <name type="common">Australian red claw crayfish</name>
    <dbReference type="NCBI Taxonomy" id="27406"/>
    <lineage>
        <taxon>Eukaryota</taxon>
        <taxon>Metazoa</taxon>
        <taxon>Ecdysozoa</taxon>
        <taxon>Arthropoda</taxon>
        <taxon>Crustacea</taxon>
        <taxon>Multicrustacea</taxon>
        <taxon>Malacostraca</taxon>
        <taxon>Eumalacostraca</taxon>
        <taxon>Eucarida</taxon>
        <taxon>Decapoda</taxon>
        <taxon>Pleocyemata</taxon>
        <taxon>Astacidea</taxon>
        <taxon>Parastacoidea</taxon>
        <taxon>Parastacidae</taxon>
        <taxon>Cherax</taxon>
    </lineage>
</organism>
<feature type="region of interest" description="Disordered" evidence="1">
    <location>
        <begin position="26"/>
        <end position="129"/>
    </location>
</feature>
<sequence>MADYLDMWQDIETVLLGDIKFSTSEGATSTFTPTTHPQPPTHPQAHIQRPANPQQHSQLHILPHHSLQHHPPTHLNTPAHPHTPTHPNTPTHSHPPTHPNPPTHSHPPTHINPMAQPHPPTTVTQGVVSSSPGLTAAVGVNVCQPESRTLSPASGDPCPTSSSYPASYNSHLWRVKSEYGEQVVPEASWEYKESSSWSEYYQSSEPSVQYGYFPSTPPYPADLYPPSSSGQPAYPTGLPPMSTNPLLTPPSSPSLMVGQVPAGLNGSLAPNM</sequence>
<feature type="non-terminal residue" evidence="2">
    <location>
        <position position="272"/>
    </location>
</feature>
<reference evidence="2 3" key="1">
    <citation type="journal article" date="2024" name="BMC Genomics">
        <title>Genome assembly of redclaw crayfish (Cherax quadricarinatus) provides insights into its immune adaptation and hypoxia tolerance.</title>
        <authorList>
            <person name="Liu Z."/>
            <person name="Zheng J."/>
            <person name="Li H."/>
            <person name="Fang K."/>
            <person name="Wang S."/>
            <person name="He J."/>
            <person name="Zhou D."/>
            <person name="Weng S."/>
            <person name="Chi M."/>
            <person name="Gu Z."/>
            <person name="He J."/>
            <person name="Li F."/>
            <person name="Wang M."/>
        </authorList>
    </citation>
    <scope>NUCLEOTIDE SEQUENCE [LARGE SCALE GENOMIC DNA]</scope>
    <source>
        <strain evidence="2">ZL_2023a</strain>
    </source>
</reference>
<feature type="region of interest" description="Disordered" evidence="1">
    <location>
        <begin position="224"/>
        <end position="252"/>
    </location>
</feature>
<evidence type="ECO:0000313" key="2">
    <source>
        <dbReference type="EMBL" id="KAK8718757.1"/>
    </source>
</evidence>
<feature type="compositionally biased region" description="Pro residues" evidence="1">
    <location>
        <begin position="96"/>
        <end position="105"/>
    </location>
</feature>
<dbReference type="EMBL" id="JARKIK010004343">
    <property type="protein sequence ID" value="KAK8718757.1"/>
    <property type="molecule type" value="Genomic_DNA"/>
</dbReference>
<protein>
    <submittedName>
        <fullName evidence="2">Uncharacterized protein</fullName>
    </submittedName>
</protein>
<accession>A0AAW0VP68</accession>
<feature type="compositionally biased region" description="Basic residues" evidence="1">
    <location>
        <begin position="62"/>
        <end position="72"/>
    </location>
</feature>
<evidence type="ECO:0000256" key="1">
    <source>
        <dbReference type="SAM" id="MobiDB-lite"/>
    </source>
</evidence>